<dbReference type="GO" id="GO:0031218">
    <property type="term" value="F:arabinogalactan endo-1,4-beta-galactosidase activity"/>
    <property type="evidence" value="ECO:0007669"/>
    <property type="project" value="UniProtKB-EC"/>
</dbReference>
<dbReference type="Gene3D" id="2.60.40.10">
    <property type="entry name" value="Immunoglobulins"/>
    <property type="match status" value="3"/>
</dbReference>
<feature type="domain" description="Bacterial Ig-like" evidence="6">
    <location>
        <begin position="837"/>
        <end position="921"/>
    </location>
</feature>
<evidence type="ECO:0000256" key="4">
    <source>
        <dbReference type="RuleBase" id="RU361192"/>
    </source>
</evidence>
<gene>
    <name evidence="7" type="ORF">CUD01_30380</name>
</gene>
<protein>
    <recommendedName>
        <fullName evidence="4">Arabinogalactan endo-beta-1,4-galactanase</fullName>
        <ecNumber evidence="4">3.2.1.89</ecNumber>
    </recommendedName>
</protein>
<dbReference type="Proteomes" id="UP000315842">
    <property type="component" value="Unassembled WGS sequence"/>
</dbReference>
<evidence type="ECO:0000256" key="1">
    <source>
        <dbReference type="ARBA" id="ARBA00010687"/>
    </source>
</evidence>
<dbReference type="RefSeq" id="WP_141322382.1">
    <property type="nucleotide sequence ID" value="NZ_BJLP01000071.1"/>
</dbReference>
<dbReference type="Pfam" id="PF16640">
    <property type="entry name" value="Big_3_5"/>
    <property type="match status" value="3"/>
</dbReference>
<dbReference type="EC" id="3.2.1.89" evidence="4"/>
<dbReference type="GO" id="GO:0015926">
    <property type="term" value="F:glucosidase activity"/>
    <property type="evidence" value="ECO:0007669"/>
    <property type="project" value="InterPro"/>
</dbReference>
<comment type="catalytic activity">
    <reaction evidence="4">
        <text>The enzyme specifically hydrolyzes (1-&gt;4)-beta-D-galactosidic linkages in type I arabinogalactans.</text>
        <dbReference type="EC" id="3.2.1.89"/>
    </reaction>
</comment>
<dbReference type="Pfam" id="PF07745">
    <property type="entry name" value="Glyco_hydro_53"/>
    <property type="match status" value="1"/>
</dbReference>
<keyword evidence="4" id="KW-0732">Signal</keyword>
<dbReference type="Pfam" id="PF07532">
    <property type="entry name" value="Big_4"/>
    <property type="match status" value="1"/>
</dbReference>
<evidence type="ECO:0000256" key="3">
    <source>
        <dbReference type="ARBA" id="ARBA00023295"/>
    </source>
</evidence>
<keyword evidence="3 4" id="KW-0326">Glycosidase</keyword>
<dbReference type="Gene3D" id="1.20.1270.90">
    <property type="entry name" value="AF1782-like"/>
    <property type="match status" value="1"/>
</dbReference>
<evidence type="ECO:0000259" key="6">
    <source>
        <dbReference type="Pfam" id="PF16640"/>
    </source>
</evidence>
<name>A0A4Y3KGT2_CELUD</name>
<proteinExistence type="inferred from homology"/>
<comment type="caution">
    <text evidence="7">The sequence shown here is derived from an EMBL/GenBank/DDBJ whole genome shotgun (WGS) entry which is preliminary data.</text>
</comment>
<dbReference type="EMBL" id="BJLP01000071">
    <property type="protein sequence ID" value="GEA82594.1"/>
    <property type="molecule type" value="Genomic_DNA"/>
</dbReference>
<dbReference type="InterPro" id="IPR032109">
    <property type="entry name" value="Big_3_5"/>
</dbReference>
<feature type="domain" description="Bacterial Ig-like" evidence="6">
    <location>
        <begin position="739"/>
        <end position="824"/>
    </location>
</feature>
<dbReference type="InterPro" id="IPR011683">
    <property type="entry name" value="Glyco_hydro_53"/>
</dbReference>
<dbReference type="InterPro" id="IPR013783">
    <property type="entry name" value="Ig-like_fold"/>
</dbReference>
<feature type="signal peptide" evidence="4">
    <location>
        <begin position="1"/>
        <end position="32"/>
    </location>
</feature>
<dbReference type="AlphaFoldDB" id="A0A4Y3KGT2"/>
<reference evidence="7 8" key="1">
    <citation type="submission" date="2019-06" db="EMBL/GenBank/DDBJ databases">
        <title>Whole genome shotgun sequence of Cellulomonas uda NBRC 3747.</title>
        <authorList>
            <person name="Hosoyama A."/>
            <person name="Uohara A."/>
            <person name="Ohji S."/>
            <person name="Ichikawa N."/>
        </authorList>
    </citation>
    <scope>NUCLEOTIDE SEQUENCE [LARGE SCALE GENOMIC DNA]</scope>
    <source>
        <strain evidence="7 8">NBRC 3747</strain>
    </source>
</reference>
<dbReference type="PANTHER" id="PTHR34983:SF2">
    <property type="entry name" value="ENDO-BETA-1,4-GALACTANASE"/>
    <property type="match status" value="1"/>
</dbReference>
<evidence type="ECO:0000259" key="5">
    <source>
        <dbReference type="Pfam" id="PF07532"/>
    </source>
</evidence>
<accession>A0A4Y3KGT2</accession>
<dbReference type="InterPro" id="IPR017853">
    <property type="entry name" value="GH"/>
</dbReference>
<keyword evidence="8" id="KW-1185">Reference proteome</keyword>
<evidence type="ECO:0000313" key="8">
    <source>
        <dbReference type="Proteomes" id="UP000315842"/>
    </source>
</evidence>
<dbReference type="SUPFAM" id="SSF51445">
    <property type="entry name" value="(Trans)glycosidases"/>
    <property type="match status" value="1"/>
</dbReference>
<sequence length="1016" mass="105315">MSAPLTARSRRWAAFAAAGSLLVLSPPLAASADEGPVAAGVVVEPVAGLPADFVTGVDVSSVLSLEESGVVFRDAAGRPADLFATLAAAGVTDVRVRVWNDPYDAQGHGYGGGTVDVERAVEIGERATAAGMGVLVDFHYSDFWADPGKQSAPKAWDGFTVEQKADAVEDFTADSLRRFEAAGVDVRMVQVGNETTNGMSGVWVADADWDWGQVAQLFDAGSRAVREVFPDALVALHFTNPEKAGSYAWIADELAEHDVDYDVFASSYYPFWHGSLTNLTDVLSGIATEHDKQVMVAETSWAYTLEDGDGHANTVRRGQNDTNPRYPFSPQGQATAFRDVVAAVHAVGDAGIGVYYWEPAWLPVGTPTQDNASLWEAHGSGWATSFAGEYEDDAAQWYGGSAVDNQALFDVDGVPLPSLGVFDYVRTGATAPRAASSVEPASVTVDQGEDVELPGTVRVHYNDGDSADVAVTWSDSVDWITVPGRYTVSGVTADGDAATASVVVLAVSSGVNHVANPSFETWGWPEWTLTDSGTDVKVEWKDSGDPYDGFYGVNLWSSRDHTGSVTQQVTGLTPGTYVLSATTQGDGEATDDTFELVATTAEGTVSAPFALDGWKVWNTPSVEVEVGASGTVTVGARWDLQAGAWAWLDAFSLTEKVEPSDTTELVAALDEAGDVLRGRWTPATVAALDRAVEIGRVVLAGGDLAPQDDVEAAAALVRDAVAALVVSPDAQPTITATLLPASVPVGTRGEVAVRVAAGTTARPTGDVTVTVGGSTVTGTLRPGNDGAITLVLPELPVGTHPVTVEYGGDVRVVPGTASVGSLKVVRITPVVTGTLRAKTITAGQQPTVDVVVDAGTTTATGQVRVSIGSYSKSVTLTAASKGKASVTAPRLAVGSHAVKVQYLGDANVGPRTVSAGTLKVTKVTPTVSLSLASSTVRPGAPVVLTVKVTSAGVKPTGTVRVTIGGRSRVVGLPSDGSGAVKVSLAGRAAGSYLIEARYAGTDRITAASAKVTVRVR</sequence>
<evidence type="ECO:0000313" key="7">
    <source>
        <dbReference type="EMBL" id="GEA82594.1"/>
    </source>
</evidence>
<feature type="domain" description="Bacterial Ig-like" evidence="6">
    <location>
        <begin position="930"/>
        <end position="1015"/>
    </location>
</feature>
<dbReference type="Gene3D" id="3.20.20.80">
    <property type="entry name" value="Glycosidases"/>
    <property type="match status" value="1"/>
</dbReference>
<keyword evidence="2 4" id="KW-0378">Hydrolase</keyword>
<evidence type="ECO:0000256" key="2">
    <source>
        <dbReference type="ARBA" id="ARBA00022801"/>
    </source>
</evidence>
<dbReference type="PANTHER" id="PTHR34983">
    <property type="entry name" value="ARABINOGALACTAN ENDO-BETA-1,4-GALACTANASE A"/>
    <property type="match status" value="1"/>
</dbReference>
<organism evidence="7 8">
    <name type="scientific">Cellulomonas uda</name>
    <dbReference type="NCBI Taxonomy" id="1714"/>
    <lineage>
        <taxon>Bacteria</taxon>
        <taxon>Bacillati</taxon>
        <taxon>Actinomycetota</taxon>
        <taxon>Actinomycetes</taxon>
        <taxon>Micrococcales</taxon>
        <taxon>Cellulomonadaceae</taxon>
        <taxon>Cellulomonas</taxon>
    </lineage>
</organism>
<dbReference type="InterPro" id="IPR011081">
    <property type="entry name" value="Big_4"/>
</dbReference>
<dbReference type="Gene3D" id="2.60.120.260">
    <property type="entry name" value="Galactose-binding domain-like"/>
    <property type="match status" value="1"/>
</dbReference>
<feature type="chain" id="PRO_5021432877" description="Arabinogalactan endo-beta-1,4-galactanase" evidence="4">
    <location>
        <begin position="33"/>
        <end position="1016"/>
    </location>
</feature>
<dbReference type="GO" id="GO:0045490">
    <property type="term" value="P:pectin catabolic process"/>
    <property type="evidence" value="ECO:0007669"/>
    <property type="project" value="TreeGrafter"/>
</dbReference>
<feature type="domain" description="Bacterial Ig-like" evidence="5">
    <location>
        <begin position="439"/>
        <end position="493"/>
    </location>
</feature>
<comment type="similarity">
    <text evidence="1 4">Belongs to the glycosyl hydrolase 53 family.</text>
</comment>